<proteinExistence type="predicted"/>
<keyword evidence="2" id="KW-1133">Transmembrane helix</keyword>
<dbReference type="Proteomes" id="UP000887572">
    <property type="component" value="Unplaced"/>
</dbReference>
<sequence>MVDVKIQPAQFNHGATGQVFIGYSGRNEKNLPKDKCIAIKLYGVNDHDQYVNSEKILTALNNVEMAKEHIINMLDYGKFQDPYNNLRFMTILELGKKSLDEELLRGEKRTSDELKNLIKDVMNTLVVMHKVAVHLDFKPKNLLLFKRRSFFNINAGFSIKLTDFDGSFLFMNGTKIVNVTKKDNICCTIMYAGPDLIEAREHLYNTNIITSVASTFKSLMKGGRPPSFDLTPKMDIWAAGVTIYEIVISNFFDSKDSTINQGDYEKNLINKVALINTLYSGANFYTGQGEMSPKWWDDYSGVLPNILDIWCKHKLPEIAYLLLNMMDINPAKRMTAEGVIEYLGGKCKPVHRKIALFSNVTADQLKSWIEAELNRLKMLFICQTTARKQSQKDLTKSGQEMLASAQTLLHGKKTPKTEGQKDPIKTGQELLDSAPTLFDGMKSGSFDDKEIKVKMTTLLGQFKIGIDKFNAIKIVYNQHENGLLRQRRRRKRADPTHGHDHDDHDDEEDGDVMLLVVFGGLTATQWGQPLQPLFTGVSIVMFLLLLCVSAGYYSLKD</sequence>
<accession>A0A914HJ43</accession>
<reference evidence="5" key="1">
    <citation type="submission" date="2022-11" db="UniProtKB">
        <authorList>
            <consortium name="WormBaseParasite"/>
        </authorList>
    </citation>
    <scope>IDENTIFICATION</scope>
</reference>
<evidence type="ECO:0000256" key="1">
    <source>
        <dbReference type="SAM" id="MobiDB-lite"/>
    </source>
</evidence>
<feature type="transmembrane region" description="Helical" evidence="2">
    <location>
        <begin position="533"/>
        <end position="555"/>
    </location>
</feature>
<name>A0A914HJ43_GLORO</name>
<dbReference type="Pfam" id="PF00069">
    <property type="entry name" value="Pkinase"/>
    <property type="match status" value="1"/>
</dbReference>
<evidence type="ECO:0000313" key="4">
    <source>
        <dbReference type="Proteomes" id="UP000887572"/>
    </source>
</evidence>
<protein>
    <submittedName>
        <fullName evidence="5">Protein kinase domain-containing protein</fullName>
    </submittedName>
</protein>
<dbReference type="SUPFAM" id="SSF56112">
    <property type="entry name" value="Protein kinase-like (PK-like)"/>
    <property type="match status" value="1"/>
</dbReference>
<dbReference type="PANTHER" id="PTHR44167:SF18">
    <property type="entry name" value="PROTEIN KINASE DOMAIN-CONTAINING PROTEIN"/>
    <property type="match status" value="1"/>
</dbReference>
<dbReference type="GO" id="GO:0044773">
    <property type="term" value="P:mitotic DNA damage checkpoint signaling"/>
    <property type="evidence" value="ECO:0007669"/>
    <property type="project" value="TreeGrafter"/>
</dbReference>
<dbReference type="GO" id="GO:0005634">
    <property type="term" value="C:nucleus"/>
    <property type="evidence" value="ECO:0007669"/>
    <property type="project" value="TreeGrafter"/>
</dbReference>
<evidence type="ECO:0000313" key="5">
    <source>
        <dbReference type="WBParaSite" id="Gr19_v10_g1934.t1"/>
    </source>
</evidence>
<evidence type="ECO:0000256" key="2">
    <source>
        <dbReference type="SAM" id="Phobius"/>
    </source>
</evidence>
<dbReference type="InterPro" id="IPR011009">
    <property type="entry name" value="Kinase-like_dom_sf"/>
</dbReference>
<dbReference type="InterPro" id="IPR000719">
    <property type="entry name" value="Prot_kinase_dom"/>
</dbReference>
<dbReference type="SMART" id="SM00220">
    <property type="entry name" value="S_TKc"/>
    <property type="match status" value="1"/>
</dbReference>
<dbReference type="WBParaSite" id="Gr19_v10_g1934.t1">
    <property type="protein sequence ID" value="Gr19_v10_g1934.t1"/>
    <property type="gene ID" value="Gr19_v10_g1934"/>
</dbReference>
<dbReference type="PROSITE" id="PS50011">
    <property type="entry name" value="PROTEIN_KINASE_DOM"/>
    <property type="match status" value="1"/>
</dbReference>
<organism evidence="4 5">
    <name type="scientific">Globodera rostochiensis</name>
    <name type="common">Golden nematode worm</name>
    <name type="synonym">Heterodera rostochiensis</name>
    <dbReference type="NCBI Taxonomy" id="31243"/>
    <lineage>
        <taxon>Eukaryota</taxon>
        <taxon>Metazoa</taxon>
        <taxon>Ecdysozoa</taxon>
        <taxon>Nematoda</taxon>
        <taxon>Chromadorea</taxon>
        <taxon>Rhabditida</taxon>
        <taxon>Tylenchina</taxon>
        <taxon>Tylenchomorpha</taxon>
        <taxon>Tylenchoidea</taxon>
        <taxon>Heteroderidae</taxon>
        <taxon>Heteroderinae</taxon>
        <taxon>Globodera</taxon>
    </lineage>
</organism>
<evidence type="ECO:0000259" key="3">
    <source>
        <dbReference type="PROSITE" id="PS50011"/>
    </source>
</evidence>
<dbReference type="AlphaFoldDB" id="A0A914HJ43"/>
<feature type="compositionally biased region" description="Basic and acidic residues" evidence="1">
    <location>
        <begin position="493"/>
        <end position="502"/>
    </location>
</feature>
<keyword evidence="2" id="KW-0472">Membrane</keyword>
<keyword evidence="4" id="KW-1185">Reference proteome</keyword>
<dbReference type="GO" id="GO:0004674">
    <property type="term" value="F:protein serine/threonine kinase activity"/>
    <property type="evidence" value="ECO:0007669"/>
    <property type="project" value="TreeGrafter"/>
</dbReference>
<feature type="region of interest" description="Disordered" evidence="1">
    <location>
        <begin position="486"/>
        <end position="507"/>
    </location>
</feature>
<dbReference type="PANTHER" id="PTHR44167">
    <property type="entry name" value="OVARIAN-SPECIFIC SERINE/THREONINE-PROTEIN KINASE LOK-RELATED"/>
    <property type="match status" value="1"/>
</dbReference>
<dbReference type="GO" id="GO:0005737">
    <property type="term" value="C:cytoplasm"/>
    <property type="evidence" value="ECO:0007669"/>
    <property type="project" value="TreeGrafter"/>
</dbReference>
<dbReference type="GO" id="GO:0005524">
    <property type="term" value="F:ATP binding"/>
    <property type="evidence" value="ECO:0007669"/>
    <property type="project" value="InterPro"/>
</dbReference>
<dbReference type="Gene3D" id="1.10.510.10">
    <property type="entry name" value="Transferase(Phosphotransferase) domain 1"/>
    <property type="match status" value="1"/>
</dbReference>
<feature type="domain" description="Protein kinase" evidence="3">
    <location>
        <begin position="5"/>
        <end position="354"/>
    </location>
</feature>
<keyword evidence="2" id="KW-0812">Transmembrane</keyword>